<gene>
    <name evidence="1" type="ORF">LCGC14_3152760</name>
</gene>
<dbReference type="EMBL" id="LAZR01069453">
    <property type="protein sequence ID" value="KKK47675.1"/>
    <property type="molecule type" value="Genomic_DNA"/>
</dbReference>
<organism evidence="1">
    <name type="scientific">marine sediment metagenome</name>
    <dbReference type="NCBI Taxonomy" id="412755"/>
    <lineage>
        <taxon>unclassified sequences</taxon>
        <taxon>metagenomes</taxon>
        <taxon>ecological metagenomes</taxon>
    </lineage>
</organism>
<protein>
    <submittedName>
        <fullName evidence="1">Uncharacterized protein</fullName>
    </submittedName>
</protein>
<comment type="caution">
    <text evidence="1">The sequence shown here is derived from an EMBL/GenBank/DDBJ whole genome shotgun (WGS) entry which is preliminary data.</text>
</comment>
<reference evidence="1" key="1">
    <citation type="journal article" date="2015" name="Nature">
        <title>Complex archaea that bridge the gap between prokaryotes and eukaryotes.</title>
        <authorList>
            <person name="Spang A."/>
            <person name="Saw J.H."/>
            <person name="Jorgensen S.L."/>
            <person name="Zaremba-Niedzwiedzka K."/>
            <person name="Martijn J."/>
            <person name="Lind A.E."/>
            <person name="van Eijk R."/>
            <person name="Schleper C."/>
            <person name="Guy L."/>
            <person name="Ettema T.J."/>
        </authorList>
    </citation>
    <scope>NUCLEOTIDE SEQUENCE</scope>
</reference>
<evidence type="ECO:0000313" key="1">
    <source>
        <dbReference type="EMBL" id="KKK47675.1"/>
    </source>
</evidence>
<feature type="non-terminal residue" evidence="1">
    <location>
        <position position="47"/>
    </location>
</feature>
<dbReference type="AlphaFoldDB" id="A0A0F8WHL9"/>
<sequence length="47" mass="5235">MEVPEGSLDNRYWNANGKGICIVAKEGAVQDWAAYIFADDGWSEEDL</sequence>
<accession>A0A0F8WHL9</accession>
<name>A0A0F8WHL9_9ZZZZ</name>
<proteinExistence type="predicted"/>